<dbReference type="STRING" id="200361.A0A452ZX65"/>
<feature type="region of interest" description="Disordered" evidence="1">
    <location>
        <begin position="724"/>
        <end position="756"/>
    </location>
</feature>
<reference evidence="3" key="3">
    <citation type="journal article" date="2017" name="Nature">
        <title>Genome sequence of the progenitor of the wheat D genome Aegilops tauschii.</title>
        <authorList>
            <person name="Luo M.C."/>
            <person name="Gu Y.Q."/>
            <person name="Puiu D."/>
            <person name="Wang H."/>
            <person name="Twardziok S.O."/>
            <person name="Deal K.R."/>
            <person name="Huo N."/>
            <person name="Zhu T."/>
            <person name="Wang L."/>
            <person name="Wang Y."/>
            <person name="McGuire P.E."/>
            <person name="Liu S."/>
            <person name="Long H."/>
            <person name="Ramasamy R.K."/>
            <person name="Rodriguez J.C."/>
            <person name="Van S.L."/>
            <person name="Yuan L."/>
            <person name="Wang Z."/>
            <person name="Xia Z."/>
            <person name="Xiao L."/>
            <person name="Anderson O.D."/>
            <person name="Ouyang S."/>
            <person name="Liang Y."/>
            <person name="Zimin A.V."/>
            <person name="Pertea G."/>
            <person name="Qi P."/>
            <person name="Bennetzen J.L."/>
            <person name="Dai X."/>
            <person name="Dawson M.W."/>
            <person name="Muller H.G."/>
            <person name="Kugler K."/>
            <person name="Rivarola-Duarte L."/>
            <person name="Spannagl M."/>
            <person name="Mayer K.F.X."/>
            <person name="Lu F.H."/>
            <person name="Bevan M.W."/>
            <person name="Leroy P."/>
            <person name="Li P."/>
            <person name="You F.M."/>
            <person name="Sun Q."/>
            <person name="Liu Z."/>
            <person name="Lyons E."/>
            <person name="Wicker T."/>
            <person name="Salzberg S.L."/>
            <person name="Devos K.M."/>
            <person name="Dvorak J."/>
        </authorList>
    </citation>
    <scope>NUCLEOTIDE SEQUENCE [LARGE SCALE GENOMIC DNA]</scope>
    <source>
        <strain evidence="3">cv. AL8/78</strain>
    </source>
</reference>
<feature type="transmembrane region" description="Helical" evidence="2">
    <location>
        <begin position="160"/>
        <end position="186"/>
    </location>
</feature>
<dbReference type="Proteomes" id="UP000015105">
    <property type="component" value="Chromosome 1D"/>
</dbReference>
<reference evidence="3" key="5">
    <citation type="journal article" date="2021" name="G3 (Bethesda)">
        <title>Aegilops tauschii genome assembly Aet v5.0 features greater sequence contiguity and improved annotation.</title>
        <authorList>
            <person name="Wang L."/>
            <person name="Zhu T."/>
            <person name="Rodriguez J.C."/>
            <person name="Deal K.R."/>
            <person name="Dubcovsky J."/>
            <person name="McGuire P.E."/>
            <person name="Lux T."/>
            <person name="Spannagl M."/>
            <person name="Mayer K.F.X."/>
            <person name="Baldrich P."/>
            <person name="Meyers B.C."/>
            <person name="Huo N."/>
            <person name="Gu Y.Q."/>
            <person name="Zhou H."/>
            <person name="Devos K.M."/>
            <person name="Bennetzen J.L."/>
            <person name="Unver T."/>
            <person name="Budak H."/>
            <person name="Gulick P.J."/>
            <person name="Galiba G."/>
            <person name="Kalapos B."/>
            <person name="Nelson D.R."/>
            <person name="Li P."/>
            <person name="You F.M."/>
            <person name="Luo M.C."/>
            <person name="Dvorak J."/>
        </authorList>
    </citation>
    <scope>NUCLEOTIDE SEQUENCE [LARGE SCALE GENOMIC DNA]</scope>
    <source>
        <strain evidence="3">cv. AL8/78</strain>
    </source>
</reference>
<feature type="compositionally biased region" description="Basic and acidic residues" evidence="1">
    <location>
        <begin position="724"/>
        <end position="742"/>
    </location>
</feature>
<keyword evidence="2" id="KW-0812">Transmembrane</keyword>
<dbReference type="PANTHER" id="PTHR33115">
    <property type="entry name" value="ARM REPEAT SUPERFAMILY PROTEIN"/>
    <property type="match status" value="1"/>
</dbReference>
<proteinExistence type="predicted"/>
<dbReference type="Gramene" id="AET1Gv20956400.2">
    <property type="protein sequence ID" value="AET1Gv20956400.2"/>
    <property type="gene ID" value="AET1Gv20956400"/>
</dbReference>
<dbReference type="SUPFAM" id="SSF48371">
    <property type="entry name" value="ARM repeat"/>
    <property type="match status" value="1"/>
</dbReference>
<dbReference type="OrthoDB" id="689499at2759"/>
<dbReference type="RefSeq" id="XP_040247395.1">
    <property type="nucleotide sequence ID" value="XM_040391461.2"/>
</dbReference>
<feature type="transmembrane region" description="Helical" evidence="2">
    <location>
        <begin position="206"/>
        <end position="237"/>
    </location>
</feature>
<reference evidence="4" key="1">
    <citation type="journal article" date="2014" name="Science">
        <title>Ancient hybridizations among the ancestral genomes of bread wheat.</title>
        <authorList>
            <consortium name="International Wheat Genome Sequencing Consortium,"/>
            <person name="Marcussen T."/>
            <person name="Sandve S.R."/>
            <person name="Heier L."/>
            <person name="Spannagl M."/>
            <person name="Pfeifer M."/>
            <person name="Jakobsen K.S."/>
            <person name="Wulff B.B."/>
            <person name="Steuernagel B."/>
            <person name="Mayer K.F."/>
            <person name="Olsen O.A."/>
        </authorList>
    </citation>
    <scope>NUCLEOTIDE SEQUENCE [LARGE SCALE GENOMIC DNA]</scope>
    <source>
        <strain evidence="4">cv. AL8/78</strain>
    </source>
</reference>
<organism evidence="3 4">
    <name type="scientific">Aegilops tauschii subsp. strangulata</name>
    <name type="common">Goatgrass</name>
    <dbReference type="NCBI Taxonomy" id="200361"/>
    <lineage>
        <taxon>Eukaryota</taxon>
        <taxon>Viridiplantae</taxon>
        <taxon>Streptophyta</taxon>
        <taxon>Embryophyta</taxon>
        <taxon>Tracheophyta</taxon>
        <taxon>Spermatophyta</taxon>
        <taxon>Magnoliopsida</taxon>
        <taxon>Liliopsida</taxon>
        <taxon>Poales</taxon>
        <taxon>Poaceae</taxon>
        <taxon>BOP clade</taxon>
        <taxon>Pooideae</taxon>
        <taxon>Triticodae</taxon>
        <taxon>Triticeae</taxon>
        <taxon>Triticinae</taxon>
        <taxon>Aegilops</taxon>
    </lineage>
</organism>
<evidence type="ECO:0000313" key="3">
    <source>
        <dbReference type="EnsemblPlants" id="AET1Gv20956400.2"/>
    </source>
</evidence>
<dbReference type="AlphaFoldDB" id="A0A452ZX65"/>
<sequence length="903" mass="101406">MAEMTAILTDTLMVKFSRAISTVLSLMRSLEEQAVGERARPEELSLNSYVLLQAYILMAVTGLGYLALTWSTVVLLGGFVTSLGNKDFWCLTCISMVQAARIFNDSGDNLFPIFLNLMENLARKAFTGPREHLTPSWYLPRQVIQLVEVIIIQIPSLPALVVVLMAGILYKLGPVACIVLSLWRLWQHDYCNTACDDNKANLVPALNIFYCLVIGQGVLFFIWWLMDVSVMWVVVLFREESQLPEKWGSITISGYLYDTRAKCWRDPTSLDGSNLINYAVDLVDSESQKDYLSGARMLDNFIKLEADVRSLLLPCRPKIQKLIDTLGWRSSNRELREVVARIVAYLAGDIHLSQFPGAIHCISSLLDTTLPYWNNQQGPNHATVSESEKDADSARERFISLAKEIEEYRGRRVAGFPKKKSISVLEGIEDNKVKKFRNQGGKIPQDGVDGSTHHGSKQDGWNELILQGLTILERLVFDQHNCNDICNTPGLLPKIMAPLYSETLIQDINANQWADVVNGSLKVVHMLIRAPDWIGKSDLVHKICSNDHALSNLERILYQGKNDGTELQMQMRAIEILTELAIDSSANLSTETKENLIRKQLQIFLTDDEGDKDGLNKKNDDKGDKGKLRVTAGKSLALLSKMETISKFIKNQQNSIADCPNEILDTKNDITYRTVALEILENLCTHCTLDKDYVKETLLPKVLTEVLASTRDLPKEQREERKMSAWEKGCARRGNDEEKQLTIERSGQIKKSPDKSSEELKAEIEYREALLSLTFVMCECDKLISVDDFDDVVRKISLEEGAFVGKLRAIVEENCEDRADCLRIVKLCGQIAVLMLQPGQDTVLLNEFLKSLENASKILSNLESCMLFAGTDCGVKKTARPLLSDLVEKVRNLVGNENVTVIG</sequence>
<feature type="transmembrane region" description="Helical" evidence="2">
    <location>
        <begin position="54"/>
        <end position="76"/>
    </location>
</feature>
<dbReference type="KEGG" id="ats:109779362"/>
<dbReference type="InterPro" id="IPR016024">
    <property type="entry name" value="ARM-type_fold"/>
</dbReference>
<dbReference type="EnsemblPlants" id="AET1Gv20956400.2">
    <property type="protein sequence ID" value="AET1Gv20956400.2"/>
    <property type="gene ID" value="AET1Gv20956400"/>
</dbReference>
<dbReference type="GeneID" id="109779362"/>
<evidence type="ECO:0000313" key="4">
    <source>
        <dbReference type="Proteomes" id="UP000015105"/>
    </source>
</evidence>
<keyword evidence="4" id="KW-1185">Reference proteome</keyword>
<evidence type="ECO:0000256" key="1">
    <source>
        <dbReference type="SAM" id="MobiDB-lite"/>
    </source>
</evidence>
<keyword evidence="2" id="KW-1133">Transmembrane helix</keyword>
<dbReference type="PANTHER" id="PTHR33115:SF25">
    <property type="entry name" value="CONDENSIN COMPLEX SUBUNIT 1 C-TERMINAL DOMAIN-CONTAINING PROTEIN"/>
    <property type="match status" value="1"/>
</dbReference>
<keyword evidence="2" id="KW-0472">Membrane</keyword>
<reference evidence="4" key="2">
    <citation type="journal article" date="2017" name="Nat. Plants">
        <title>The Aegilops tauschii genome reveals multiple impacts of transposons.</title>
        <authorList>
            <person name="Zhao G."/>
            <person name="Zou C."/>
            <person name="Li K."/>
            <person name="Wang K."/>
            <person name="Li T."/>
            <person name="Gao L."/>
            <person name="Zhang X."/>
            <person name="Wang H."/>
            <person name="Yang Z."/>
            <person name="Liu X."/>
            <person name="Jiang W."/>
            <person name="Mao L."/>
            <person name="Kong X."/>
            <person name="Jiao Y."/>
            <person name="Jia J."/>
        </authorList>
    </citation>
    <scope>NUCLEOTIDE SEQUENCE [LARGE SCALE GENOMIC DNA]</scope>
    <source>
        <strain evidence="4">cv. AL8/78</strain>
    </source>
</reference>
<dbReference type="OMA" id="DINANQW"/>
<protein>
    <submittedName>
        <fullName evidence="3">Uncharacterized protein</fullName>
    </submittedName>
</protein>
<evidence type="ECO:0000256" key="2">
    <source>
        <dbReference type="SAM" id="Phobius"/>
    </source>
</evidence>
<accession>A0A452ZX65</accession>
<name>A0A452ZX65_AEGTS</name>
<reference evidence="3" key="4">
    <citation type="submission" date="2019-03" db="UniProtKB">
        <authorList>
            <consortium name="EnsemblPlants"/>
        </authorList>
    </citation>
    <scope>IDENTIFICATION</scope>
</reference>